<accession>A0A9N9D2F4</accession>
<dbReference type="EMBL" id="CAJVPI010001593">
    <property type="protein sequence ID" value="CAG8619953.1"/>
    <property type="molecule type" value="Genomic_DNA"/>
</dbReference>
<keyword evidence="2" id="KW-1185">Reference proteome</keyword>
<evidence type="ECO:0000313" key="2">
    <source>
        <dbReference type="Proteomes" id="UP000789739"/>
    </source>
</evidence>
<evidence type="ECO:0000313" key="1">
    <source>
        <dbReference type="EMBL" id="CAG8619953.1"/>
    </source>
</evidence>
<protein>
    <submittedName>
        <fullName evidence="1">9196_t:CDS:1</fullName>
    </submittedName>
</protein>
<comment type="caution">
    <text evidence="1">The sequence shown here is derived from an EMBL/GenBank/DDBJ whole genome shotgun (WGS) entry which is preliminary data.</text>
</comment>
<name>A0A9N9D2F4_9GLOM</name>
<proteinExistence type="predicted"/>
<organism evidence="1 2">
    <name type="scientific">Paraglomus brasilianum</name>
    <dbReference type="NCBI Taxonomy" id="144538"/>
    <lineage>
        <taxon>Eukaryota</taxon>
        <taxon>Fungi</taxon>
        <taxon>Fungi incertae sedis</taxon>
        <taxon>Mucoromycota</taxon>
        <taxon>Glomeromycotina</taxon>
        <taxon>Glomeromycetes</taxon>
        <taxon>Paraglomerales</taxon>
        <taxon>Paraglomeraceae</taxon>
        <taxon>Paraglomus</taxon>
    </lineage>
</organism>
<dbReference type="Proteomes" id="UP000789739">
    <property type="component" value="Unassembled WGS sequence"/>
</dbReference>
<dbReference type="AlphaFoldDB" id="A0A9N9D2F4"/>
<sequence>MRTLGTGIAKALANGIPPTLPSFRLVAGESREPSANYLEGVMLKKAEMTYVAYFATCLEELADSSKTPEEWATEHTKRN</sequence>
<reference evidence="1" key="1">
    <citation type="submission" date="2021-06" db="EMBL/GenBank/DDBJ databases">
        <authorList>
            <person name="Kallberg Y."/>
            <person name="Tangrot J."/>
            <person name="Rosling A."/>
        </authorList>
    </citation>
    <scope>NUCLEOTIDE SEQUENCE</scope>
    <source>
        <strain evidence="1">BR232B</strain>
    </source>
</reference>
<gene>
    <name evidence="1" type="ORF">PBRASI_LOCUS8647</name>
</gene>